<comment type="caution">
    <text evidence="6">The sequence shown here is derived from an EMBL/GenBank/DDBJ whole genome shotgun (WGS) entry which is preliminary data.</text>
</comment>
<dbReference type="InterPro" id="IPR008278">
    <property type="entry name" value="4-PPantetheinyl_Trfase_dom"/>
</dbReference>
<dbReference type="GO" id="GO:0019878">
    <property type="term" value="P:lysine biosynthetic process via aminoadipic acid"/>
    <property type="evidence" value="ECO:0007669"/>
    <property type="project" value="TreeGrafter"/>
</dbReference>
<organism evidence="6 7">
    <name type="scientific">Trichosporon asahii var. asahii (strain CBS 8904)</name>
    <name type="common">Yeast</name>
    <dbReference type="NCBI Taxonomy" id="1220162"/>
    <lineage>
        <taxon>Eukaryota</taxon>
        <taxon>Fungi</taxon>
        <taxon>Dikarya</taxon>
        <taxon>Basidiomycota</taxon>
        <taxon>Agaricomycotina</taxon>
        <taxon>Tremellomycetes</taxon>
        <taxon>Trichosporonales</taxon>
        <taxon>Trichosporonaceae</taxon>
        <taxon>Trichosporon</taxon>
    </lineage>
</organism>
<dbReference type="Proteomes" id="UP000006757">
    <property type="component" value="Unassembled WGS sequence"/>
</dbReference>
<keyword evidence="2" id="KW-0808">Transferase</keyword>
<evidence type="ECO:0000313" key="7">
    <source>
        <dbReference type="Proteomes" id="UP000006757"/>
    </source>
</evidence>
<dbReference type="HOGENOM" id="CLU_572650_0_0_1"/>
<dbReference type="EC" id="2.7.8.7" evidence="1"/>
<dbReference type="Pfam" id="PF22624">
    <property type="entry name" value="AASDHPPT_N"/>
    <property type="match status" value="1"/>
</dbReference>
<dbReference type="InterPro" id="IPR055066">
    <property type="entry name" value="AASDHPPT_N"/>
</dbReference>
<name>K1WMN7_TRIAC</name>
<feature type="domain" description="4'-phosphopantetheinyl transferase N-terminal" evidence="5">
    <location>
        <begin position="16"/>
        <end position="101"/>
    </location>
</feature>
<dbReference type="EMBL" id="AMBO01000286">
    <property type="protein sequence ID" value="EKD02389.1"/>
    <property type="molecule type" value="Genomic_DNA"/>
</dbReference>
<dbReference type="Pfam" id="PF01648">
    <property type="entry name" value="ACPS"/>
    <property type="match status" value="1"/>
</dbReference>
<dbReference type="Gene3D" id="3.90.470.20">
    <property type="entry name" value="4'-phosphopantetheinyl transferase domain"/>
    <property type="match status" value="2"/>
</dbReference>
<accession>K1WMN7</accession>
<dbReference type="eggNOG" id="KOG0945">
    <property type="taxonomic scope" value="Eukaryota"/>
</dbReference>
<evidence type="ECO:0000259" key="4">
    <source>
        <dbReference type="Pfam" id="PF01648"/>
    </source>
</evidence>
<evidence type="ECO:0000259" key="5">
    <source>
        <dbReference type="Pfam" id="PF22624"/>
    </source>
</evidence>
<dbReference type="InParanoid" id="K1WMN7"/>
<evidence type="ECO:0000256" key="1">
    <source>
        <dbReference type="ARBA" id="ARBA00013172"/>
    </source>
</evidence>
<protein>
    <recommendedName>
        <fullName evidence="1">holo-[acyl-carrier-protein] synthase</fullName>
        <ecNumber evidence="1">2.7.8.7</ecNumber>
    </recommendedName>
</protein>
<dbReference type="GO" id="GO:0008897">
    <property type="term" value="F:holo-[acyl-carrier-protein] synthase activity"/>
    <property type="evidence" value="ECO:0007669"/>
    <property type="project" value="UniProtKB-EC"/>
</dbReference>
<dbReference type="PANTHER" id="PTHR12215:SF10">
    <property type="entry name" value="L-AMINOADIPATE-SEMIALDEHYDE DEHYDROGENASE-PHOSPHOPANTETHEINYL TRANSFERASE"/>
    <property type="match status" value="1"/>
</dbReference>
<evidence type="ECO:0000256" key="2">
    <source>
        <dbReference type="ARBA" id="ARBA00022679"/>
    </source>
</evidence>
<dbReference type="PANTHER" id="PTHR12215">
    <property type="entry name" value="PHOSPHOPANTETHEINE TRANSFERASE"/>
    <property type="match status" value="1"/>
</dbReference>
<feature type="domain" description="4'-phosphopantetheinyl transferase" evidence="4">
    <location>
        <begin position="107"/>
        <end position="192"/>
    </location>
</feature>
<dbReference type="InterPro" id="IPR050559">
    <property type="entry name" value="P-Pant_transferase_sf"/>
</dbReference>
<dbReference type="GO" id="GO:0005829">
    <property type="term" value="C:cytosol"/>
    <property type="evidence" value="ECO:0007669"/>
    <property type="project" value="TreeGrafter"/>
</dbReference>
<proteinExistence type="predicted"/>
<gene>
    <name evidence="6" type="ORF">A1Q2_03281</name>
</gene>
<evidence type="ECO:0000256" key="3">
    <source>
        <dbReference type="SAM" id="MobiDB-lite"/>
    </source>
</evidence>
<dbReference type="SUPFAM" id="SSF56214">
    <property type="entry name" value="4'-phosphopantetheinyl transferase"/>
    <property type="match status" value="2"/>
</dbReference>
<feature type="compositionally biased region" description="Polar residues" evidence="3">
    <location>
        <begin position="368"/>
        <end position="378"/>
    </location>
</feature>
<feature type="compositionally biased region" description="Basic and acidic residues" evidence="3">
    <location>
        <begin position="241"/>
        <end position="252"/>
    </location>
</feature>
<dbReference type="GO" id="GO:0000287">
    <property type="term" value="F:magnesium ion binding"/>
    <property type="evidence" value="ECO:0007669"/>
    <property type="project" value="InterPro"/>
</dbReference>
<keyword evidence="7" id="KW-1185">Reference proteome</keyword>
<feature type="region of interest" description="Disordered" evidence="3">
    <location>
        <begin position="418"/>
        <end position="458"/>
    </location>
</feature>
<dbReference type="InterPro" id="IPR037143">
    <property type="entry name" value="4-PPantetheinyl_Trfase_dom_sf"/>
</dbReference>
<dbReference type="AlphaFoldDB" id="K1WMN7"/>
<feature type="region of interest" description="Disordered" evidence="3">
    <location>
        <begin position="241"/>
        <end position="289"/>
    </location>
</feature>
<sequence length="477" mass="51515">MVRLFSLKMPQEVPEETFDRLLHHLPERAQDRVRRFRHPDDAVRSLAARLLPTWYLREAGIVAPSEHPKFGVASRGKPYLLDPTAKVGFNTTHEGEYVLLAVGDGEVGVDVMDLPKDPQELEEGISFQDERLGLSTTSGIIKSKYLTTLWTMKEGYTKAIGTGISFGLERINVHVGDGQVSALEIDGKNARLDGWHWAVGSLDAGAYGWAVIWNGEDDQTVTPEPLDWNSKSHVERSAQLEKLADGDGGERDPSEEDVATDSDFSDRTVRASTVAPAGGGNSKQEETNRDGVAELIIERAAPNIDSQEPSNVPAVWAGTTRAASGKIETTEGLSPLPVTTSFDTSSQVCLESSSCPRSDPALSPVVESCSTGTPSSTRTHSRAKPSTGPLADRNFPLGIPSRPKTNTERVCVPFKSSLTSSSMGVDADSPSELVEDVEKMSGLEPTPLGPHSSAPSLRPAASTLLKAFKGRRSYFYC</sequence>
<reference evidence="6 7" key="1">
    <citation type="journal article" date="2012" name="Eukaryot. Cell">
        <title>Genome sequence of the Trichosporon asahii environmental strain CBS 8904.</title>
        <authorList>
            <person name="Yang R.Y."/>
            <person name="Li H.T."/>
            <person name="Zhu H."/>
            <person name="Zhou G.P."/>
            <person name="Wang M."/>
            <person name="Wang L."/>
        </authorList>
    </citation>
    <scope>NUCLEOTIDE SEQUENCE [LARGE SCALE GENOMIC DNA]</scope>
    <source>
        <strain evidence="6 7">CBS 8904</strain>
    </source>
</reference>
<evidence type="ECO:0000313" key="6">
    <source>
        <dbReference type="EMBL" id="EKD02389.1"/>
    </source>
</evidence>
<dbReference type="STRING" id="1220162.K1WMN7"/>
<feature type="region of interest" description="Disordered" evidence="3">
    <location>
        <begin position="354"/>
        <end position="402"/>
    </location>
</feature>
<dbReference type="OrthoDB" id="26719at2759"/>